<dbReference type="Proteomes" id="UP001176471">
    <property type="component" value="Unassembled WGS sequence"/>
</dbReference>
<keyword evidence="1" id="KW-0732">Signal</keyword>
<accession>A0ABT8ZH18</accession>
<protein>
    <submittedName>
        <fullName evidence="2">Uncharacterized protein</fullName>
    </submittedName>
</protein>
<reference evidence="2" key="1">
    <citation type="submission" date="2023-07" db="EMBL/GenBank/DDBJ databases">
        <title>Bacterial whole genome sequence for Sphingobium sp. HBC34.</title>
        <authorList>
            <person name="Le V."/>
            <person name="Ko S.-R."/>
            <person name="Ahn C.-Y."/>
            <person name="Oh H.-M."/>
        </authorList>
    </citation>
    <scope>NUCLEOTIDE SEQUENCE</scope>
    <source>
        <strain evidence="2">HBC34</strain>
    </source>
</reference>
<organism evidence="2 3">
    <name type="scientific">Sphingobium cyanobacteriorum</name>
    <dbReference type="NCBI Taxonomy" id="3063954"/>
    <lineage>
        <taxon>Bacteria</taxon>
        <taxon>Pseudomonadati</taxon>
        <taxon>Pseudomonadota</taxon>
        <taxon>Alphaproteobacteria</taxon>
        <taxon>Sphingomonadales</taxon>
        <taxon>Sphingomonadaceae</taxon>
        <taxon>Sphingobium</taxon>
    </lineage>
</organism>
<feature type="signal peptide" evidence="1">
    <location>
        <begin position="1"/>
        <end position="27"/>
    </location>
</feature>
<dbReference type="EMBL" id="JAUQOM010000001">
    <property type="protein sequence ID" value="MDO7833839.1"/>
    <property type="molecule type" value="Genomic_DNA"/>
</dbReference>
<feature type="chain" id="PRO_5046942442" evidence="1">
    <location>
        <begin position="28"/>
        <end position="54"/>
    </location>
</feature>
<name>A0ABT8ZH18_9SPHN</name>
<dbReference type="RefSeq" id="WP_304534369.1">
    <property type="nucleotide sequence ID" value="NZ_JAUQOM010000001.1"/>
</dbReference>
<keyword evidence="3" id="KW-1185">Reference proteome</keyword>
<evidence type="ECO:0000256" key="1">
    <source>
        <dbReference type="SAM" id="SignalP"/>
    </source>
</evidence>
<proteinExistence type="predicted"/>
<evidence type="ECO:0000313" key="3">
    <source>
        <dbReference type="Proteomes" id="UP001176471"/>
    </source>
</evidence>
<sequence>MKKICTAAVMAAIALTANLSVVSVANAGEGHWSIGKGIQCRLVGFRVVCGKTRP</sequence>
<evidence type="ECO:0000313" key="2">
    <source>
        <dbReference type="EMBL" id="MDO7833839.1"/>
    </source>
</evidence>
<gene>
    <name evidence="2" type="ORF">Q4610_02165</name>
</gene>
<comment type="caution">
    <text evidence="2">The sequence shown here is derived from an EMBL/GenBank/DDBJ whole genome shotgun (WGS) entry which is preliminary data.</text>
</comment>